<feature type="transmembrane region" description="Helical" evidence="2">
    <location>
        <begin position="47"/>
        <end position="67"/>
    </location>
</feature>
<reference evidence="3 4" key="1">
    <citation type="submission" date="2019-02" db="EMBL/GenBank/DDBJ databases">
        <title>Deep-cultivation of Planctomycetes and their phenomic and genomic characterization uncovers novel biology.</title>
        <authorList>
            <person name="Wiegand S."/>
            <person name="Jogler M."/>
            <person name="Boedeker C."/>
            <person name="Pinto D."/>
            <person name="Vollmers J."/>
            <person name="Rivas-Marin E."/>
            <person name="Kohn T."/>
            <person name="Peeters S.H."/>
            <person name="Heuer A."/>
            <person name="Rast P."/>
            <person name="Oberbeckmann S."/>
            <person name="Bunk B."/>
            <person name="Jeske O."/>
            <person name="Meyerdierks A."/>
            <person name="Storesund J.E."/>
            <person name="Kallscheuer N."/>
            <person name="Luecker S."/>
            <person name="Lage O.M."/>
            <person name="Pohl T."/>
            <person name="Merkel B.J."/>
            <person name="Hornburger P."/>
            <person name="Mueller R.-W."/>
            <person name="Bruemmer F."/>
            <person name="Labrenz M."/>
            <person name="Spormann A.M."/>
            <person name="Op Den Camp H."/>
            <person name="Overmann J."/>
            <person name="Amann R."/>
            <person name="Jetten M.S.M."/>
            <person name="Mascher T."/>
            <person name="Medema M.H."/>
            <person name="Devos D.P."/>
            <person name="Kaster A.-K."/>
            <person name="Ovreas L."/>
            <person name="Rohde M."/>
            <person name="Galperin M.Y."/>
            <person name="Jogler C."/>
        </authorList>
    </citation>
    <scope>NUCLEOTIDE SEQUENCE [LARGE SCALE GENOMIC DNA]</scope>
    <source>
        <strain evidence="3 4">CA85</strain>
    </source>
</reference>
<evidence type="ECO:0000256" key="1">
    <source>
        <dbReference type="SAM" id="MobiDB-lite"/>
    </source>
</evidence>
<dbReference type="AlphaFoldDB" id="A0A5C5YJ77"/>
<evidence type="ECO:0000256" key="2">
    <source>
        <dbReference type="SAM" id="Phobius"/>
    </source>
</evidence>
<dbReference type="OrthoDB" id="259993at2"/>
<feature type="compositionally biased region" description="Low complexity" evidence="1">
    <location>
        <begin position="8"/>
        <end position="23"/>
    </location>
</feature>
<sequence>MPSHNEYSTVSSSHRSTRRQASAAPASAAIAAACWGRDRSRNGAVRLWWTMAFAVAAWCLLSGVATAQKYETYQLDKRFESFKDPKKAGELERTVSQLKMARDLSNLNSRTPAMAKFYLEEYIPWKLTQKENLPELSKTIEELLKDLEGAQRMSSAGTRTLLAGTFVGMKKIAEGNYMPAARINAINALARLNSRPLDIAAGRPPLPLSYSYPVLFKLYADESENDGVRAAALHGMHHYVEFAFPAIKGDDRQALIDEMNELLAAQPPGSRNPEAHAYLQRFAVDILNTLRAPDDASLGTQLFSISTSEAQPDLIALYSASKLGGLDAGLQGKVDDPEEVTKQWSLRAFNAVESELARFASQTPPPASSPQPPNPITFLQKSETTRDRERSQRAGGRGSMAGGGAMDSSYGSMDQYGEMDMMGGSMDGSMMDSAYEGMDAYGGMDMMGSGGMMGMGMMPQAPPQPPEVSLSRRKLSFVLQQLLRGATGSPKGEIGETPGGLIAAVEEPQRAAVQEWVDSMLAVVEALNDKTLSDLELWTEALEGQRPALGALAGVDVGPIEDPDAIDTRPLLPLPGMGGPAPAELPGELPAGLPAEAATLPGLPATE</sequence>
<gene>
    <name evidence="3" type="ORF">CA85_02120</name>
</gene>
<comment type="caution">
    <text evidence="3">The sequence shown here is derived from an EMBL/GenBank/DDBJ whole genome shotgun (WGS) entry which is preliminary data.</text>
</comment>
<evidence type="ECO:0000313" key="3">
    <source>
        <dbReference type="EMBL" id="TWT74924.1"/>
    </source>
</evidence>
<dbReference type="Proteomes" id="UP000318053">
    <property type="component" value="Unassembled WGS sequence"/>
</dbReference>
<name>A0A5C5YJ77_9BACT</name>
<feature type="region of interest" description="Disordered" evidence="1">
    <location>
        <begin position="1"/>
        <end position="23"/>
    </location>
</feature>
<feature type="compositionally biased region" description="Gly residues" evidence="1">
    <location>
        <begin position="395"/>
        <end position="405"/>
    </location>
</feature>
<feature type="compositionally biased region" description="Low complexity" evidence="1">
    <location>
        <begin position="570"/>
        <end position="607"/>
    </location>
</feature>
<keyword evidence="2" id="KW-1133">Transmembrane helix</keyword>
<feature type="region of interest" description="Disordered" evidence="1">
    <location>
        <begin position="357"/>
        <end position="412"/>
    </location>
</feature>
<protein>
    <submittedName>
        <fullName evidence="3">Uncharacterized protein</fullName>
    </submittedName>
</protein>
<accession>A0A5C5YJ77</accession>
<dbReference type="RefSeq" id="WP_146389344.1">
    <property type="nucleotide sequence ID" value="NZ_SJPK01000001.1"/>
</dbReference>
<keyword evidence="4" id="KW-1185">Reference proteome</keyword>
<dbReference type="EMBL" id="SJPK01000001">
    <property type="protein sequence ID" value="TWT74924.1"/>
    <property type="molecule type" value="Genomic_DNA"/>
</dbReference>
<evidence type="ECO:0000313" key="4">
    <source>
        <dbReference type="Proteomes" id="UP000318053"/>
    </source>
</evidence>
<organism evidence="3 4">
    <name type="scientific">Allorhodopirellula solitaria</name>
    <dbReference type="NCBI Taxonomy" id="2527987"/>
    <lineage>
        <taxon>Bacteria</taxon>
        <taxon>Pseudomonadati</taxon>
        <taxon>Planctomycetota</taxon>
        <taxon>Planctomycetia</taxon>
        <taxon>Pirellulales</taxon>
        <taxon>Pirellulaceae</taxon>
        <taxon>Allorhodopirellula</taxon>
    </lineage>
</organism>
<proteinExistence type="predicted"/>
<keyword evidence="2" id="KW-0472">Membrane</keyword>
<feature type="compositionally biased region" description="Pro residues" evidence="1">
    <location>
        <begin position="363"/>
        <end position="375"/>
    </location>
</feature>
<feature type="compositionally biased region" description="Basic and acidic residues" evidence="1">
    <location>
        <begin position="383"/>
        <end position="392"/>
    </location>
</feature>
<keyword evidence="2" id="KW-0812">Transmembrane</keyword>
<feature type="region of interest" description="Disordered" evidence="1">
    <location>
        <begin position="562"/>
        <end position="607"/>
    </location>
</feature>